<dbReference type="InterPro" id="IPR048868">
    <property type="entry name" value="OGG-like_put"/>
</dbReference>
<evidence type="ECO:0000313" key="1">
    <source>
        <dbReference type="EMBL" id="MBM7489147.1"/>
    </source>
</evidence>
<dbReference type="Proteomes" id="UP000764837">
    <property type="component" value="Unassembled WGS sequence"/>
</dbReference>
<keyword evidence="2" id="KW-1185">Reference proteome</keyword>
<sequence>MTADPNDPTTPPWDYRTMLPGDASAYDTGVIEGGLTVEEQAWLSQQRHAWESQFTGGYRSPEELVSGHSIAIVPSRWVKFEQWLPFATDTSAPISLSRGEVADVARRCRESGLWLPLLVTSFAWGWGSRGFGPTRLLWVLEGKGGSAGLSTSEIEKRLAAAVDALDQQGARGAYGLMLDAGRLSEFGPAFFTKFLYFASRTDNARGRALILDARLALQMRAFWQRRADEPYAATSRSARWLWTGPRWSDYRYQIYRTFVCRSAAQLSKSGERWTPELVELLLFRATRTA</sequence>
<protein>
    <submittedName>
        <fullName evidence="1">Uncharacterized protein</fullName>
    </submittedName>
</protein>
<evidence type="ECO:0000313" key="2">
    <source>
        <dbReference type="Proteomes" id="UP000764837"/>
    </source>
</evidence>
<dbReference type="EMBL" id="JAFBBP010000001">
    <property type="protein sequence ID" value="MBM7489147.1"/>
    <property type="molecule type" value="Genomic_DNA"/>
</dbReference>
<dbReference type="RefSeq" id="WP_204940575.1">
    <property type="nucleotide sequence ID" value="NZ_JAFBBP010000001.1"/>
</dbReference>
<name>A0ABS2LM02_9ACTN</name>
<proteinExistence type="predicted"/>
<accession>A0ABS2LM02</accession>
<organism evidence="1 2">
    <name type="scientific">Micromonospora luteifusca</name>
    <dbReference type="NCBI Taxonomy" id="709860"/>
    <lineage>
        <taxon>Bacteria</taxon>
        <taxon>Bacillati</taxon>
        <taxon>Actinomycetota</taxon>
        <taxon>Actinomycetes</taxon>
        <taxon>Micromonosporales</taxon>
        <taxon>Micromonosporaceae</taxon>
        <taxon>Micromonospora</taxon>
    </lineage>
</organism>
<reference evidence="1 2" key="1">
    <citation type="submission" date="2021-01" db="EMBL/GenBank/DDBJ databases">
        <title>Sequencing the genomes of 1000 actinobacteria strains.</title>
        <authorList>
            <person name="Klenk H.-P."/>
        </authorList>
    </citation>
    <scope>NUCLEOTIDE SEQUENCE [LARGE SCALE GENOMIC DNA]</scope>
    <source>
        <strain evidence="1 2">DSM 100204</strain>
    </source>
</reference>
<comment type="caution">
    <text evidence="1">The sequence shown here is derived from an EMBL/GenBank/DDBJ whole genome shotgun (WGS) entry which is preliminary data.</text>
</comment>
<gene>
    <name evidence="1" type="ORF">JOD64_000369</name>
</gene>
<dbReference type="Pfam" id="PF21790">
    <property type="entry name" value="OGG"/>
    <property type="match status" value="1"/>
</dbReference>